<dbReference type="Proteomes" id="UP000078541">
    <property type="component" value="Unassembled WGS sequence"/>
</dbReference>
<evidence type="ECO:0000256" key="1">
    <source>
        <dbReference type="SAM" id="Phobius"/>
    </source>
</evidence>
<feature type="transmembrane region" description="Helical" evidence="1">
    <location>
        <begin position="74"/>
        <end position="92"/>
    </location>
</feature>
<sequence length="125" mass="14575">MRSHTVLLLSTMTMILDMIEDYLLLRDYNVLALLFAKSQSRVLEVSDESVETNLANFEFPVSLYLLKEGRKDRISMVWLIGAGTITSTILLWRKNIHQSVSKFVGMKHYSVVEIKNKFRSEFWNN</sequence>
<keyword evidence="1" id="KW-0812">Transmembrane</keyword>
<gene>
    <name evidence="2" type="ORF">ALC56_08423</name>
</gene>
<evidence type="ECO:0000313" key="2">
    <source>
        <dbReference type="EMBL" id="KYN36633.1"/>
    </source>
</evidence>
<dbReference type="AlphaFoldDB" id="A0A195F861"/>
<organism evidence="2 3">
    <name type="scientific">Trachymyrmex septentrionalis</name>
    <dbReference type="NCBI Taxonomy" id="34720"/>
    <lineage>
        <taxon>Eukaryota</taxon>
        <taxon>Metazoa</taxon>
        <taxon>Ecdysozoa</taxon>
        <taxon>Arthropoda</taxon>
        <taxon>Hexapoda</taxon>
        <taxon>Insecta</taxon>
        <taxon>Pterygota</taxon>
        <taxon>Neoptera</taxon>
        <taxon>Endopterygota</taxon>
        <taxon>Hymenoptera</taxon>
        <taxon>Apocrita</taxon>
        <taxon>Aculeata</taxon>
        <taxon>Formicoidea</taxon>
        <taxon>Formicidae</taxon>
        <taxon>Myrmicinae</taxon>
        <taxon>Trachymyrmex</taxon>
    </lineage>
</organism>
<dbReference type="EMBL" id="KQ981727">
    <property type="protein sequence ID" value="KYN36633.1"/>
    <property type="molecule type" value="Genomic_DNA"/>
</dbReference>
<keyword evidence="1" id="KW-1133">Transmembrane helix</keyword>
<accession>A0A195F861</accession>
<keyword evidence="3" id="KW-1185">Reference proteome</keyword>
<keyword evidence="1" id="KW-0472">Membrane</keyword>
<proteinExistence type="predicted"/>
<name>A0A195F861_9HYME</name>
<protein>
    <submittedName>
        <fullName evidence="2">Uncharacterized protein</fullName>
    </submittedName>
</protein>
<reference evidence="2 3" key="1">
    <citation type="submission" date="2016-03" db="EMBL/GenBank/DDBJ databases">
        <title>Trachymyrmex septentrionalis WGS genome.</title>
        <authorList>
            <person name="Nygaard S."/>
            <person name="Hu H."/>
            <person name="Boomsma J."/>
            <person name="Zhang G."/>
        </authorList>
    </citation>
    <scope>NUCLEOTIDE SEQUENCE [LARGE SCALE GENOMIC DNA]</scope>
    <source>
        <strain evidence="2">Tsep2-gDNA-1</strain>
        <tissue evidence="2">Whole body</tissue>
    </source>
</reference>
<evidence type="ECO:0000313" key="3">
    <source>
        <dbReference type="Proteomes" id="UP000078541"/>
    </source>
</evidence>